<keyword evidence="12" id="KW-0812">Transmembrane</keyword>
<dbReference type="SUPFAM" id="SSF51971">
    <property type="entry name" value="Nucleotide-binding domain"/>
    <property type="match status" value="1"/>
</dbReference>
<dbReference type="InterPro" id="IPR012999">
    <property type="entry name" value="Pyr_OxRdtase_I_AS"/>
</dbReference>
<dbReference type="GO" id="GO:0045454">
    <property type="term" value="P:cell redox homeostasis"/>
    <property type="evidence" value="ECO:0007669"/>
    <property type="project" value="InterPro"/>
</dbReference>
<sequence>MHVIGNIIPLSYPIIIIIIHWLSSMGQQLPDHLQPPQKSIHPSIHPSIHLSDRNIIRLISFIIYIISILSLNNHTGKYDYDLVVIGGGSGGLACSKEGTKWGLGGTCVNVGCIPKKLMHQAALLGAAVKDAKKYGWQITGPVCHDWATMAEAVHNHVRSLNWGHRVQLQDKKVKYLNLKGSLVDKHTVKGLSKAGKETILTAKNVVIASGGRPKCPTNVPGAMEHGITSDDIFWLKNLCVYSPSVHANQALESLTCCCSDVALECAGFLTGVGMDTTVMVRSIALRGFDQQIAGLVTDYMKTYGTKFAWKCVPKRVDKLSSGALQVTWTDTQTGNDHKDTFDSVLWAVGRAPETKALGLDKLGVQLNKETGKIVLGADESTSVPNIYAFGDIGEGRPELTPTAIKAGKLLAQRLAGQTTELMNYDSVATTVFTPLEYGCVGLSEEEAEKRHGKDGIEVYHAFYKPLEFTVAERDASQCYIKVVCERAGDQKILGLHFTGPNAGEVTQGFAMGFQCGATYSHLLQTVGIHPTCAEEVVKVNITKRSGLDATVTGC</sequence>
<dbReference type="PRINTS" id="PR00368">
    <property type="entry name" value="FADPNR"/>
</dbReference>
<organism evidence="15 16">
    <name type="scientific">Scophthalmus maximus</name>
    <name type="common">Turbot</name>
    <name type="synonym">Psetta maxima</name>
    <dbReference type="NCBI Taxonomy" id="52904"/>
    <lineage>
        <taxon>Eukaryota</taxon>
        <taxon>Metazoa</taxon>
        <taxon>Chordata</taxon>
        <taxon>Craniata</taxon>
        <taxon>Vertebrata</taxon>
        <taxon>Euteleostomi</taxon>
        <taxon>Actinopterygii</taxon>
        <taxon>Neopterygii</taxon>
        <taxon>Teleostei</taxon>
        <taxon>Neoteleostei</taxon>
        <taxon>Acanthomorphata</taxon>
        <taxon>Carangaria</taxon>
        <taxon>Pleuronectiformes</taxon>
        <taxon>Pleuronectoidei</taxon>
        <taxon>Scophthalmidae</taxon>
        <taxon>Scophthalmus</taxon>
    </lineage>
</organism>
<dbReference type="Pfam" id="PF02852">
    <property type="entry name" value="Pyr_redox_dim"/>
    <property type="match status" value="1"/>
</dbReference>
<comment type="cofactor">
    <cofactor evidence="1">
        <name>FAD</name>
        <dbReference type="ChEBI" id="CHEBI:57692"/>
    </cofactor>
</comment>
<evidence type="ECO:0000256" key="9">
    <source>
        <dbReference type="ARBA" id="ARBA00023157"/>
    </source>
</evidence>
<protein>
    <recommendedName>
        <fullName evidence="3">thioredoxin-disulfide reductase (NADPH)</fullName>
        <ecNumber evidence="3">1.8.1.9</ecNumber>
    </recommendedName>
</protein>
<dbReference type="PROSITE" id="PS00076">
    <property type="entry name" value="PYRIDINE_REDOX_1"/>
    <property type="match status" value="1"/>
</dbReference>
<keyword evidence="7" id="KW-0712">Selenocysteine</keyword>
<evidence type="ECO:0000256" key="2">
    <source>
        <dbReference type="ARBA" id="ARBA00007532"/>
    </source>
</evidence>
<dbReference type="GO" id="GO:0034599">
    <property type="term" value="P:cellular response to oxidative stress"/>
    <property type="evidence" value="ECO:0007669"/>
    <property type="project" value="TreeGrafter"/>
</dbReference>
<keyword evidence="9" id="KW-1015">Disulfide bond</keyword>
<feature type="transmembrane region" description="Helical" evidence="12">
    <location>
        <begin position="6"/>
        <end position="23"/>
    </location>
</feature>
<feature type="domain" description="Pyridine nucleotide-disulphide oxidoreductase dimerisation" evidence="13">
    <location>
        <begin position="427"/>
        <end position="538"/>
    </location>
</feature>
<comment type="similarity">
    <text evidence="2 11">Belongs to the class-I pyridine nucleotide-disulfide oxidoreductase family.</text>
</comment>
<evidence type="ECO:0000256" key="8">
    <source>
        <dbReference type="ARBA" id="ARBA00023002"/>
    </source>
</evidence>
<dbReference type="InterPro" id="IPR016156">
    <property type="entry name" value="FAD/NAD-linked_Rdtase_dimer_sf"/>
</dbReference>
<dbReference type="InterPro" id="IPR006338">
    <property type="entry name" value="Thioredoxin/glutathione_Rdtase"/>
</dbReference>
<dbReference type="PANTHER" id="PTHR42737:SF7">
    <property type="entry name" value="THIOREDOXIN-DISULFIDE REDUCTASE"/>
    <property type="match status" value="1"/>
</dbReference>
<evidence type="ECO:0000256" key="11">
    <source>
        <dbReference type="RuleBase" id="RU003691"/>
    </source>
</evidence>
<feature type="domain" description="FAD/NAD(P)-binding" evidence="14">
    <location>
        <begin position="80"/>
        <end position="407"/>
    </location>
</feature>
<dbReference type="GO" id="GO:0005829">
    <property type="term" value="C:cytosol"/>
    <property type="evidence" value="ECO:0007669"/>
    <property type="project" value="TreeGrafter"/>
</dbReference>
<evidence type="ECO:0000256" key="3">
    <source>
        <dbReference type="ARBA" id="ARBA00012610"/>
    </source>
</evidence>
<dbReference type="NCBIfam" id="TIGR01438">
    <property type="entry name" value="TGR"/>
    <property type="match status" value="1"/>
</dbReference>
<evidence type="ECO:0000256" key="6">
    <source>
        <dbReference type="ARBA" id="ARBA00022857"/>
    </source>
</evidence>
<keyword evidence="5 11" id="KW-0274">FAD</keyword>
<dbReference type="PRINTS" id="PR00411">
    <property type="entry name" value="PNDRDTASEI"/>
</dbReference>
<name>A0A8D3CR24_SCOMX</name>
<dbReference type="GO" id="GO:0005739">
    <property type="term" value="C:mitochondrion"/>
    <property type="evidence" value="ECO:0007669"/>
    <property type="project" value="TreeGrafter"/>
</dbReference>
<evidence type="ECO:0000256" key="4">
    <source>
        <dbReference type="ARBA" id="ARBA00022630"/>
    </source>
</evidence>
<accession>A0A8D3CR24</accession>
<evidence type="ECO:0000259" key="14">
    <source>
        <dbReference type="Pfam" id="PF07992"/>
    </source>
</evidence>
<dbReference type="SUPFAM" id="SSF51905">
    <property type="entry name" value="FAD/NAD(P)-binding domain"/>
    <property type="match status" value="1"/>
</dbReference>
<evidence type="ECO:0000313" key="15">
    <source>
        <dbReference type="Ensembl" id="ENSSMAP00000049732.1"/>
    </source>
</evidence>
<dbReference type="Proteomes" id="UP000694558">
    <property type="component" value="Chromosome 9"/>
</dbReference>
<reference evidence="15" key="1">
    <citation type="submission" date="2023-05" db="EMBL/GenBank/DDBJ databases">
        <title>High-quality long-read genome of Scophthalmus maximus.</title>
        <authorList>
            <person name="Lien S."/>
            <person name="Martinez P."/>
        </authorList>
    </citation>
    <scope>NUCLEOTIDE SEQUENCE [LARGE SCALE GENOMIC DNA]</scope>
</reference>
<gene>
    <name evidence="15" type="primary">TXNRD2</name>
</gene>
<keyword evidence="10 11" id="KW-0676">Redox-active center</keyword>
<keyword evidence="8 11" id="KW-0560">Oxidoreductase</keyword>
<evidence type="ECO:0000256" key="1">
    <source>
        <dbReference type="ARBA" id="ARBA00001974"/>
    </source>
</evidence>
<dbReference type="Pfam" id="PF07992">
    <property type="entry name" value="Pyr_redox_2"/>
    <property type="match status" value="1"/>
</dbReference>
<evidence type="ECO:0000256" key="5">
    <source>
        <dbReference type="ARBA" id="ARBA00022827"/>
    </source>
</evidence>
<dbReference type="EC" id="1.8.1.9" evidence="3"/>
<evidence type="ECO:0000259" key="13">
    <source>
        <dbReference type="Pfam" id="PF02852"/>
    </source>
</evidence>
<dbReference type="Gene3D" id="3.30.390.30">
    <property type="match status" value="1"/>
</dbReference>
<dbReference type="Gene3D" id="3.50.50.60">
    <property type="entry name" value="FAD/NAD(P)-binding domain"/>
    <property type="match status" value="2"/>
</dbReference>
<keyword evidence="4 11" id="KW-0285">Flavoprotein</keyword>
<reference evidence="15" key="2">
    <citation type="submission" date="2025-08" db="UniProtKB">
        <authorList>
            <consortium name="Ensembl"/>
        </authorList>
    </citation>
    <scope>IDENTIFICATION</scope>
</reference>
<keyword evidence="12" id="KW-0472">Membrane</keyword>
<keyword evidence="6" id="KW-0521">NADP</keyword>
<dbReference type="Ensembl" id="ENSSMAT00000082857.1">
    <property type="protein sequence ID" value="ENSSMAP00000049732.1"/>
    <property type="gene ID" value="ENSSMAG00000019894.2"/>
</dbReference>
<dbReference type="InterPro" id="IPR004099">
    <property type="entry name" value="Pyr_nucl-diS_OxRdtase_dimer"/>
</dbReference>
<dbReference type="InterPro" id="IPR023753">
    <property type="entry name" value="FAD/NAD-binding_dom"/>
</dbReference>
<dbReference type="GO" id="GO:0006749">
    <property type="term" value="P:glutathione metabolic process"/>
    <property type="evidence" value="ECO:0007669"/>
    <property type="project" value="TreeGrafter"/>
</dbReference>
<dbReference type="GO" id="GO:0004791">
    <property type="term" value="F:thioredoxin-disulfide reductase (NADPH) activity"/>
    <property type="evidence" value="ECO:0007669"/>
    <property type="project" value="UniProtKB-EC"/>
</dbReference>
<dbReference type="InterPro" id="IPR046952">
    <property type="entry name" value="GSHR/TRXR-like"/>
</dbReference>
<dbReference type="InterPro" id="IPR036188">
    <property type="entry name" value="FAD/NAD-bd_sf"/>
</dbReference>
<dbReference type="FunFam" id="3.30.390.30:FF:000004">
    <property type="entry name" value="Thioredoxin reductase 1, cytoplasmic"/>
    <property type="match status" value="1"/>
</dbReference>
<dbReference type="GO" id="GO:0004362">
    <property type="term" value="F:glutathione-disulfide reductase (NADPH) activity"/>
    <property type="evidence" value="ECO:0007669"/>
    <property type="project" value="TreeGrafter"/>
</dbReference>
<dbReference type="AlphaFoldDB" id="A0A8D3CR24"/>
<evidence type="ECO:0000256" key="7">
    <source>
        <dbReference type="ARBA" id="ARBA00022933"/>
    </source>
</evidence>
<dbReference type="GO" id="GO:0050660">
    <property type="term" value="F:flavin adenine dinucleotide binding"/>
    <property type="evidence" value="ECO:0007669"/>
    <property type="project" value="InterPro"/>
</dbReference>
<keyword evidence="12" id="KW-1133">Transmembrane helix</keyword>
<dbReference type="FunFam" id="3.50.50.60:FF:000012">
    <property type="entry name" value="Thioredoxin reductase 1, cytoplasmic"/>
    <property type="match status" value="1"/>
</dbReference>
<proteinExistence type="inferred from homology"/>
<dbReference type="SUPFAM" id="SSF55424">
    <property type="entry name" value="FAD/NAD-linked reductases, dimerisation (C-terminal) domain"/>
    <property type="match status" value="1"/>
</dbReference>
<dbReference type="GeneTree" id="ENSGT00940000158832"/>
<evidence type="ECO:0000256" key="10">
    <source>
        <dbReference type="ARBA" id="ARBA00023284"/>
    </source>
</evidence>
<evidence type="ECO:0000313" key="16">
    <source>
        <dbReference type="Proteomes" id="UP000694558"/>
    </source>
</evidence>
<dbReference type="PANTHER" id="PTHR42737">
    <property type="entry name" value="GLUTATHIONE REDUCTASE"/>
    <property type="match status" value="1"/>
</dbReference>
<evidence type="ECO:0000256" key="12">
    <source>
        <dbReference type="SAM" id="Phobius"/>
    </source>
</evidence>